<keyword evidence="5" id="KW-1185">Reference proteome</keyword>
<dbReference type="SUPFAM" id="SSF51366">
    <property type="entry name" value="Ribulose-phoshate binding barrel"/>
    <property type="match status" value="1"/>
</dbReference>
<dbReference type="EMBL" id="JACRWE010000002">
    <property type="protein sequence ID" value="MBC5996075.1"/>
    <property type="molecule type" value="Genomic_DNA"/>
</dbReference>
<dbReference type="PANTHER" id="PTHR30217">
    <property type="entry name" value="PEPTIDASE U32 FAMILY"/>
    <property type="match status" value="1"/>
</dbReference>
<gene>
    <name evidence="4" type="ORF">H8923_04820</name>
</gene>
<organism evidence="4 5">
    <name type="scientific">Romboutsia faecis</name>
    <dbReference type="NCBI Taxonomy" id="2764597"/>
    <lineage>
        <taxon>Bacteria</taxon>
        <taxon>Bacillati</taxon>
        <taxon>Bacillota</taxon>
        <taxon>Clostridia</taxon>
        <taxon>Peptostreptococcales</taxon>
        <taxon>Peptostreptococcaceae</taxon>
        <taxon>Romboutsia</taxon>
    </lineage>
</organism>
<evidence type="ECO:0000313" key="5">
    <source>
        <dbReference type="Proteomes" id="UP000609849"/>
    </source>
</evidence>
<evidence type="ECO:0000256" key="3">
    <source>
        <dbReference type="ARBA" id="ARBA00038374"/>
    </source>
</evidence>
<accession>A0ABR7JMF8</accession>
<evidence type="ECO:0000256" key="1">
    <source>
        <dbReference type="ARBA" id="ARBA00022670"/>
    </source>
</evidence>
<sequence length="316" mass="36202">MITKVELQAPARDLETLKVAVESGADAVYIGGESFGMKTSSKDFTKEEIIEGVNFAHERGKKVYVSITLLPHNQDFIGLENYLKELEEAKVDALIISEPGVLETIKKVVPNMKLHLGTLANVNNYATANFWYDQGIRRVVVSREISLKEIEGIKAKTPFDMEIEVFVHGGMCMSYSGRKLLTSYIATRDINLYSEEKKYNLVEEKRPGEYCPVYEDEGGTFFFSSKDLCMIEFIPRLIKAGITSLTIEGRKKDSDYVKTVVKAYRKVIDSFYENPESYTFDKSIMKEIIKSNHREYTTGFYLDETKVYDEEYFEKL</sequence>
<dbReference type="RefSeq" id="WP_153924142.1">
    <property type="nucleotide sequence ID" value="NZ_JACRWE010000002.1"/>
</dbReference>
<dbReference type="InterPro" id="IPR051454">
    <property type="entry name" value="RNA/ubiquinone_mod_enzymes"/>
</dbReference>
<reference evidence="4 5" key="1">
    <citation type="submission" date="2020-08" db="EMBL/GenBank/DDBJ databases">
        <authorList>
            <person name="Liu C."/>
            <person name="Sun Q."/>
        </authorList>
    </citation>
    <scope>NUCLEOTIDE SEQUENCE [LARGE SCALE GENOMIC DNA]</scope>
    <source>
        <strain evidence="4 5">NSJ-18</strain>
    </source>
</reference>
<evidence type="ECO:0000256" key="2">
    <source>
        <dbReference type="ARBA" id="ARBA00022801"/>
    </source>
</evidence>
<protein>
    <submittedName>
        <fullName evidence="4">U32 family peptidase</fullName>
    </submittedName>
</protein>
<comment type="similarity">
    <text evidence="3">Belongs to the peptidase U32 family.</text>
</comment>
<name>A0ABR7JMF8_9FIRM</name>
<dbReference type="Pfam" id="PF01136">
    <property type="entry name" value="Peptidase_U32"/>
    <property type="match status" value="1"/>
</dbReference>
<comment type="caution">
    <text evidence="4">The sequence shown here is derived from an EMBL/GenBank/DDBJ whole genome shotgun (WGS) entry which is preliminary data.</text>
</comment>
<dbReference type="InterPro" id="IPR011060">
    <property type="entry name" value="RibuloseP-bd_barrel"/>
</dbReference>
<proteinExistence type="inferred from homology"/>
<evidence type="ECO:0000313" key="4">
    <source>
        <dbReference type="EMBL" id="MBC5996075.1"/>
    </source>
</evidence>
<keyword evidence="2" id="KW-0378">Hydrolase</keyword>
<dbReference type="InterPro" id="IPR001539">
    <property type="entry name" value="Peptidase_U32"/>
</dbReference>
<dbReference type="Proteomes" id="UP000609849">
    <property type="component" value="Unassembled WGS sequence"/>
</dbReference>
<dbReference type="PANTHER" id="PTHR30217:SF6">
    <property type="entry name" value="TRNA HYDROXYLATION PROTEIN P"/>
    <property type="match status" value="1"/>
</dbReference>
<keyword evidence="1" id="KW-0645">Protease</keyword>